<evidence type="ECO:0000259" key="8">
    <source>
        <dbReference type="Pfam" id="PF03176"/>
    </source>
</evidence>
<evidence type="ECO:0000256" key="5">
    <source>
        <dbReference type="ARBA" id="ARBA00022989"/>
    </source>
</evidence>
<dbReference type="PANTHER" id="PTHR33406">
    <property type="entry name" value="MEMBRANE PROTEIN MJ1562-RELATED"/>
    <property type="match status" value="1"/>
</dbReference>
<accession>A0A0M0L896</accession>
<dbReference type="EMBL" id="LILB01000009">
    <property type="protein sequence ID" value="KOO47300.1"/>
    <property type="molecule type" value="Genomic_DNA"/>
</dbReference>
<feature type="transmembrane region" description="Helical" evidence="7">
    <location>
        <begin position="312"/>
        <end position="334"/>
    </location>
</feature>
<dbReference type="InterPro" id="IPR004869">
    <property type="entry name" value="MMPL_dom"/>
</dbReference>
<name>A0A0M0L896_9BACL</name>
<dbReference type="PATRIC" id="fig|263475.3.peg.159"/>
<dbReference type="Pfam" id="PF03176">
    <property type="entry name" value="MMPL"/>
    <property type="match status" value="2"/>
</dbReference>
<keyword evidence="10" id="KW-1185">Reference proteome</keyword>
<feature type="transmembrane region" description="Helical" evidence="7">
    <location>
        <begin position="361"/>
        <end position="381"/>
    </location>
</feature>
<feature type="transmembrane region" description="Helical" evidence="7">
    <location>
        <begin position="178"/>
        <end position="197"/>
    </location>
</feature>
<evidence type="ECO:0000256" key="4">
    <source>
        <dbReference type="ARBA" id="ARBA00022692"/>
    </source>
</evidence>
<feature type="transmembrane region" description="Helical" evidence="7">
    <location>
        <begin position="7"/>
        <end position="26"/>
    </location>
</feature>
<feature type="transmembrane region" description="Helical" evidence="7">
    <location>
        <begin position="204"/>
        <end position="225"/>
    </location>
</feature>
<comment type="caution">
    <text evidence="9">The sequence shown here is derived from an EMBL/GenBank/DDBJ whole genome shotgun (WGS) entry which is preliminary data.</text>
</comment>
<proteinExistence type="inferred from homology"/>
<comment type="subcellular location">
    <subcellularLocation>
        <location evidence="1">Cell membrane</location>
        <topology evidence="1">Multi-pass membrane protein</topology>
    </subcellularLocation>
</comment>
<dbReference type="SUPFAM" id="SSF82866">
    <property type="entry name" value="Multidrug efflux transporter AcrB transmembrane domain"/>
    <property type="match status" value="2"/>
</dbReference>
<protein>
    <recommendedName>
        <fullName evidence="8">Membrane transport protein MMPL domain-containing protein</fullName>
    </recommendedName>
</protein>
<feature type="transmembrane region" description="Helical" evidence="7">
    <location>
        <begin position="993"/>
        <end position="1017"/>
    </location>
</feature>
<dbReference type="GO" id="GO:0005886">
    <property type="term" value="C:plasma membrane"/>
    <property type="evidence" value="ECO:0007669"/>
    <property type="project" value="UniProtKB-SubCell"/>
</dbReference>
<dbReference type="Gene3D" id="1.10.287.950">
    <property type="entry name" value="Methyl-accepting chemotaxis protein"/>
    <property type="match status" value="2"/>
</dbReference>
<dbReference type="Gene3D" id="1.20.1640.10">
    <property type="entry name" value="Multidrug efflux transporter AcrB transmembrane domain"/>
    <property type="match status" value="2"/>
</dbReference>
<dbReference type="GeneID" id="301138738"/>
<evidence type="ECO:0000313" key="10">
    <source>
        <dbReference type="Proteomes" id="UP000036867"/>
    </source>
</evidence>
<comment type="similarity">
    <text evidence="2">Belongs to the resistance-nodulation-cell division (RND) (TC 2.A.6) family. MmpL subfamily.</text>
</comment>
<dbReference type="InterPro" id="IPR050545">
    <property type="entry name" value="Mycobact_MmpL"/>
</dbReference>
<dbReference type="Proteomes" id="UP000036867">
    <property type="component" value="Unassembled WGS sequence"/>
</dbReference>
<evidence type="ECO:0000256" key="7">
    <source>
        <dbReference type="SAM" id="Phobius"/>
    </source>
</evidence>
<dbReference type="PANTHER" id="PTHR33406:SF6">
    <property type="entry name" value="MEMBRANE PROTEIN YDGH-RELATED"/>
    <property type="match status" value="1"/>
</dbReference>
<keyword evidence="6 7" id="KW-0472">Membrane</keyword>
<organism evidence="9 10">
    <name type="scientific">Viridibacillus arvi</name>
    <dbReference type="NCBI Taxonomy" id="263475"/>
    <lineage>
        <taxon>Bacteria</taxon>
        <taxon>Bacillati</taxon>
        <taxon>Bacillota</taxon>
        <taxon>Bacilli</taxon>
        <taxon>Bacillales</taxon>
        <taxon>Caryophanaceae</taxon>
        <taxon>Viridibacillus</taxon>
    </lineage>
</organism>
<reference evidence="10" key="1">
    <citation type="submission" date="2015-08" db="EMBL/GenBank/DDBJ databases">
        <title>Fjat-10028 dsm 16317.</title>
        <authorList>
            <person name="Liu B."/>
            <person name="Wang J."/>
            <person name="Zhu Y."/>
            <person name="Liu G."/>
            <person name="Chen Q."/>
            <person name="Chen Z."/>
            <person name="Lan J."/>
            <person name="Che J."/>
            <person name="Ge C."/>
            <person name="Shi H."/>
            <person name="Pan Z."/>
            <person name="Liu X."/>
        </authorList>
    </citation>
    <scope>NUCLEOTIDE SEQUENCE [LARGE SCALE GENOMIC DNA]</scope>
    <source>
        <strain evidence="10">DSM 16317</strain>
    </source>
</reference>
<feature type="transmembrane region" description="Helical" evidence="7">
    <location>
        <begin position="284"/>
        <end position="306"/>
    </location>
</feature>
<dbReference type="RefSeq" id="WP_053419105.1">
    <property type="nucleotide sequence ID" value="NZ_LILB01000009.1"/>
</dbReference>
<evidence type="ECO:0000256" key="2">
    <source>
        <dbReference type="ARBA" id="ARBA00010157"/>
    </source>
</evidence>
<evidence type="ECO:0000256" key="3">
    <source>
        <dbReference type="ARBA" id="ARBA00022475"/>
    </source>
</evidence>
<keyword evidence="4 7" id="KW-0812">Transmembrane</keyword>
<evidence type="ECO:0000256" key="1">
    <source>
        <dbReference type="ARBA" id="ARBA00004651"/>
    </source>
</evidence>
<feature type="transmembrane region" description="Helical" evidence="7">
    <location>
        <begin position="893"/>
        <end position="913"/>
    </location>
</feature>
<evidence type="ECO:0000313" key="9">
    <source>
        <dbReference type="EMBL" id="KOO47300.1"/>
    </source>
</evidence>
<dbReference type="OrthoDB" id="9782006at2"/>
<gene>
    <name evidence="9" type="ORF">AMD00_21800</name>
</gene>
<dbReference type="AlphaFoldDB" id="A0A0M0L896"/>
<evidence type="ECO:0000256" key="6">
    <source>
        <dbReference type="ARBA" id="ARBA00023136"/>
    </source>
</evidence>
<sequence length="1045" mass="115189">MKKFINVRSVALLAWLIITIVMILTMPNMDRLVKEKGQLNISNAVQSGIAAEMMKEMNDKSGEHYSFTAVFHSDTDKKLSGEQLEEIRTVITRLKDHQNDLGITSIMSHTDNKEVKSQLVSEDGTTILTQITIDKKQGEISNVEKELNTYFQLNNIDTYLTGNDLVIRDFAKSTQDGVAKTEVIAIMFIIVVLILVFRSPVVPLISLVTVGIAYIVSLGAIAHLVDKWNFPFSNFTQVFLVVALFGIGTDYNILLYTRFKKELRNTSDYVVAVKATYKTAGKTVLYSGVAVFIGFIALSLSDFPLYKASSLVAIGVGVLLLVLVTLNPFFMVFLGKKMFWPVRNFEGHGDSKLWSILAKYAYFRPVLALLLVAIICTPFIMKNSGELNYNDLFEIADSYESKQGIKVIEEHFPPGFSSPTNIVIKGSKTLDNQKSLQALDELTQAIAEINGVSKVYSSTRPEGNRVKELYLNRQTYQVNSGLGNAQDGIGAIHNGLSTAGDGLSKADDSGIENVQKLIDGTTEVKSGILALNSAMEKVTNGFQHGVTGAGQIQTGLHELNTNITELSDGTRQLQNGYADLYTGLNTFSQYFSSLSDAIIGARQGYTQIEVSMRALIKTNPELENDENIKTTLRIARAGQLEFLVLKNQMNRIEPQYNEAMNSFNKANISFSKINNGLTYVEQGVKQLEDGARELKTGLDKGENGSEQIASNLPYLQTGLTQINNGQEQLKSGLSDLQQHMKTLQKGLADSTDGLDEVSAGLANAQDYLGNVSNSKSTAKFFVPKNVLEGEDFQRSLDMYMSENREMTRLMVVLDVNPYSKEAMHIVEKINKRIESISKTGELENTQIAVGGKSAQNLDLQDVSSNDFTRTIIIMLIGIGVVLVIITRSLWRPIIIIASLIIAYYSSLGISELISKYILDIDALSWNVPFFGFIMLISLGVDYSIFMMMRLNELEQKSSEAIIEAAKNIGAVVLSAAIILGGTFAALIPSGILTLIQVALVVIVGLVLMSLLLMPIFIPSMFGLTSKLIRFGDKKKFTHKKSSLKE</sequence>
<feature type="transmembrane region" description="Helical" evidence="7">
    <location>
        <begin position="925"/>
        <end position="947"/>
    </location>
</feature>
<dbReference type="STRING" id="263475.AMD00_21800"/>
<keyword evidence="5 7" id="KW-1133">Transmembrane helix</keyword>
<feature type="transmembrane region" description="Helical" evidence="7">
    <location>
        <begin position="968"/>
        <end position="987"/>
    </location>
</feature>
<feature type="transmembrane region" description="Helical" evidence="7">
    <location>
        <begin position="237"/>
        <end position="256"/>
    </location>
</feature>
<feature type="domain" description="Membrane transport protein MMPL" evidence="8">
    <location>
        <begin position="737"/>
        <end position="1035"/>
    </location>
</feature>
<feature type="domain" description="Membrane transport protein MMPL" evidence="8">
    <location>
        <begin position="52"/>
        <end position="359"/>
    </location>
</feature>
<feature type="transmembrane region" description="Helical" evidence="7">
    <location>
        <begin position="867"/>
        <end position="886"/>
    </location>
</feature>
<keyword evidence="3" id="KW-1003">Cell membrane</keyword>